<dbReference type="SUPFAM" id="SSF51735">
    <property type="entry name" value="NAD(P)-binding Rossmann-fold domains"/>
    <property type="match status" value="1"/>
</dbReference>
<feature type="binding site" evidence="13">
    <location>
        <position position="35"/>
    </location>
    <ligand>
        <name>NADP(+)</name>
        <dbReference type="ChEBI" id="CHEBI:58349"/>
    </ligand>
</feature>
<evidence type="ECO:0000256" key="5">
    <source>
        <dbReference type="ARBA" id="ARBA00022915"/>
    </source>
</evidence>
<dbReference type="PIRSF" id="PIRSF000161">
    <property type="entry name" value="DHPR"/>
    <property type="match status" value="1"/>
</dbReference>
<comment type="caution">
    <text evidence="16">The sequence shown here is derived from an EMBL/GenBank/DDBJ whole genome shotgun (WGS) entry which is preliminary data.</text>
</comment>
<name>A0AAP6MK51_9GAMM</name>
<keyword evidence="6 13" id="KW-0560">Oxidoreductase</keyword>
<dbReference type="GO" id="GO:0009089">
    <property type="term" value="P:lysine biosynthetic process via diaminopimelate"/>
    <property type="evidence" value="ECO:0007669"/>
    <property type="project" value="UniProtKB-UniRule"/>
</dbReference>
<dbReference type="PANTHER" id="PTHR20836">
    <property type="entry name" value="DIHYDRODIPICOLINATE REDUCTASE"/>
    <property type="match status" value="1"/>
</dbReference>
<dbReference type="CDD" id="cd02274">
    <property type="entry name" value="DHDPR_N"/>
    <property type="match status" value="1"/>
</dbReference>
<dbReference type="GO" id="GO:0051287">
    <property type="term" value="F:NAD binding"/>
    <property type="evidence" value="ECO:0007669"/>
    <property type="project" value="UniProtKB-UniRule"/>
</dbReference>
<feature type="binding site" evidence="13">
    <location>
        <position position="151"/>
    </location>
    <ligand>
        <name>(S)-2,3,4,5-tetrahydrodipicolinate</name>
        <dbReference type="ChEBI" id="CHEBI:16845"/>
    </ligand>
</feature>
<dbReference type="InterPro" id="IPR023940">
    <property type="entry name" value="DHDPR_bac"/>
</dbReference>
<keyword evidence="7 13" id="KW-0520">NAD</keyword>
<dbReference type="EC" id="1.17.1.8" evidence="10 13"/>
<dbReference type="GO" id="GO:0005829">
    <property type="term" value="C:cytosol"/>
    <property type="evidence" value="ECO:0007669"/>
    <property type="project" value="TreeGrafter"/>
</dbReference>
<evidence type="ECO:0000256" key="13">
    <source>
        <dbReference type="HAMAP-Rule" id="MF_00102"/>
    </source>
</evidence>
<comment type="catalytic activity">
    <reaction evidence="11 13">
        <text>(S)-2,3,4,5-tetrahydrodipicolinate + NADP(+) + H2O = (2S,4S)-4-hydroxy-2,3,4,5-tetrahydrodipicolinate + NADPH + H(+)</text>
        <dbReference type="Rhea" id="RHEA:35331"/>
        <dbReference type="ChEBI" id="CHEBI:15377"/>
        <dbReference type="ChEBI" id="CHEBI:15378"/>
        <dbReference type="ChEBI" id="CHEBI:16845"/>
        <dbReference type="ChEBI" id="CHEBI:57783"/>
        <dbReference type="ChEBI" id="CHEBI:58349"/>
        <dbReference type="ChEBI" id="CHEBI:67139"/>
        <dbReference type="EC" id="1.17.1.8"/>
    </reaction>
</comment>
<dbReference type="InterPro" id="IPR022664">
    <property type="entry name" value="DapB_N_CS"/>
</dbReference>
<dbReference type="RefSeq" id="WP_346051641.1">
    <property type="nucleotide sequence ID" value="NZ_JAYGII010000015.1"/>
</dbReference>
<keyword evidence="2 13" id="KW-0963">Cytoplasm</keyword>
<feature type="binding site" evidence="13">
    <location>
        <begin position="93"/>
        <end position="95"/>
    </location>
    <ligand>
        <name>NAD(+)</name>
        <dbReference type="ChEBI" id="CHEBI:57540"/>
    </ligand>
</feature>
<keyword evidence="3 13" id="KW-0028">Amino-acid biosynthesis</keyword>
<dbReference type="EMBL" id="JAYGII010000015">
    <property type="protein sequence ID" value="MEA5445829.1"/>
    <property type="molecule type" value="Genomic_DNA"/>
</dbReference>
<accession>A0AAP6MK51</accession>
<comment type="pathway">
    <text evidence="9 13">Amino-acid biosynthesis; L-lysine biosynthesis via DAP pathway; (S)-tetrahydrodipicolinate from L-aspartate: step 4/4.</text>
</comment>
<comment type="subunit">
    <text evidence="13">Homotetramer.</text>
</comment>
<dbReference type="PROSITE" id="PS01298">
    <property type="entry name" value="DAPB"/>
    <property type="match status" value="1"/>
</dbReference>
<feature type="domain" description="Dihydrodipicolinate reductase C-terminal" evidence="15">
    <location>
        <begin position="123"/>
        <end position="259"/>
    </location>
</feature>
<dbReference type="HAMAP" id="MF_00102">
    <property type="entry name" value="DapB"/>
    <property type="match status" value="1"/>
</dbReference>
<dbReference type="GO" id="GO:0050661">
    <property type="term" value="F:NADP binding"/>
    <property type="evidence" value="ECO:0007669"/>
    <property type="project" value="UniProtKB-UniRule"/>
</dbReference>
<dbReference type="Gene3D" id="3.30.360.10">
    <property type="entry name" value="Dihydrodipicolinate Reductase, domain 2"/>
    <property type="match status" value="1"/>
</dbReference>
<evidence type="ECO:0000256" key="4">
    <source>
        <dbReference type="ARBA" id="ARBA00022857"/>
    </source>
</evidence>
<reference evidence="16 17" key="1">
    <citation type="submission" date="2023-12" db="EMBL/GenBank/DDBJ databases">
        <title>Whole-genome sequencing of halo(alkali)philic microorganisms from hypersaline lakes.</title>
        <authorList>
            <person name="Sorokin D.Y."/>
            <person name="Merkel A.Y."/>
            <person name="Messina E."/>
            <person name="Yakimov M."/>
        </authorList>
    </citation>
    <scope>NUCLEOTIDE SEQUENCE [LARGE SCALE GENOMIC DNA]</scope>
    <source>
        <strain evidence="16 17">AB-CW1</strain>
    </source>
</reference>
<dbReference type="PANTHER" id="PTHR20836:SF0">
    <property type="entry name" value="4-HYDROXY-TETRAHYDRODIPICOLINATE REDUCTASE 1, CHLOROPLASTIC-RELATED"/>
    <property type="match status" value="1"/>
</dbReference>
<comment type="catalytic activity">
    <reaction evidence="12 13">
        <text>(S)-2,3,4,5-tetrahydrodipicolinate + NAD(+) + H2O = (2S,4S)-4-hydroxy-2,3,4,5-tetrahydrodipicolinate + NADH + H(+)</text>
        <dbReference type="Rhea" id="RHEA:35323"/>
        <dbReference type="ChEBI" id="CHEBI:15377"/>
        <dbReference type="ChEBI" id="CHEBI:15378"/>
        <dbReference type="ChEBI" id="CHEBI:16845"/>
        <dbReference type="ChEBI" id="CHEBI:57540"/>
        <dbReference type="ChEBI" id="CHEBI:57945"/>
        <dbReference type="ChEBI" id="CHEBI:67139"/>
        <dbReference type="EC" id="1.17.1.8"/>
    </reaction>
</comment>
<dbReference type="SUPFAM" id="SSF55347">
    <property type="entry name" value="Glyceraldehyde-3-phosphate dehydrogenase-like, C-terminal domain"/>
    <property type="match status" value="1"/>
</dbReference>
<keyword evidence="5 13" id="KW-0220">Diaminopimelate biosynthesis</keyword>
<dbReference type="GO" id="GO:0016726">
    <property type="term" value="F:oxidoreductase activity, acting on CH or CH2 groups, NAD or NADP as acceptor"/>
    <property type="evidence" value="ECO:0007669"/>
    <property type="project" value="UniProtKB-UniRule"/>
</dbReference>
<comment type="subcellular location">
    <subcellularLocation>
        <location evidence="13">Cytoplasm</location>
    </subcellularLocation>
</comment>
<proteinExistence type="inferred from homology"/>
<gene>
    <name evidence="13 16" type="primary">dapB</name>
    <name evidence="16" type="ORF">VCB98_08360</name>
</gene>
<evidence type="ECO:0000259" key="14">
    <source>
        <dbReference type="Pfam" id="PF01113"/>
    </source>
</evidence>
<dbReference type="Pfam" id="PF05173">
    <property type="entry name" value="DapB_C"/>
    <property type="match status" value="1"/>
</dbReference>
<evidence type="ECO:0000256" key="1">
    <source>
        <dbReference type="ARBA" id="ARBA00006642"/>
    </source>
</evidence>
<keyword evidence="17" id="KW-1185">Reference proteome</keyword>
<dbReference type="Proteomes" id="UP001302316">
    <property type="component" value="Unassembled WGS sequence"/>
</dbReference>
<comment type="caution">
    <text evidence="13">Was originally thought to be a dihydrodipicolinate reductase (DHDPR), catalyzing the conversion of dihydrodipicolinate to tetrahydrodipicolinate. However, it was shown in E.coli that the substrate of the enzymatic reaction is not dihydrodipicolinate (DHDP) but in fact (2S,4S)-4-hydroxy-2,3,4,5-tetrahydrodipicolinic acid (HTPA), the product released by the DapA-catalyzed reaction.</text>
</comment>
<evidence type="ECO:0000256" key="11">
    <source>
        <dbReference type="ARBA" id="ARBA00049080"/>
    </source>
</evidence>
<evidence type="ECO:0000313" key="17">
    <source>
        <dbReference type="Proteomes" id="UP001302316"/>
    </source>
</evidence>
<evidence type="ECO:0000256" key="12">
    <source>
        <dbReference type="ARBA" id="ARBA00049396"/>
    </source>
</evidence>
<feature type="binding site" evidence="13">
    <location>
        <begin position="160"/>
        <end position="161"/>
    </location>
    <ligand>
        <name>(S)-2,3,4,5-tetrahydrodipicolinate</name>
        <dbReference type="ChEBI" id="CHEBI:16845"/>
    </ligand>
</feature>
<organism evidence="16 17">
    <name type="scientific">Natronospira elongata</name>
    <dbReference type="NCBI Taxonomy" id="3110268"/>
    <lineage>
        <taxon>Bacteria</taxon>
        <taxon>Pseudomonadati</taxon>
        <taxon>Pseudomonadota</taxon>
        <taxon>Gammaproteobacteria</taxon>
        <taxon>Natronospirales</taxon>
        <taxon>Natronospiraceae</taxon>
        <taxon>Natronospira</taxon>
    </lineage>
</organism>
<keyword evidence="4 13" id="KW-0521">NADP</keyword>
<evidence type="ECO:0000256" key="6">
    <source>
        <dbReference type="ARBA" id="ARBA00023002"/>
    </source>
</evidence>
<evidence type="ECO:0000256" key="9">
    <source>
        <dbReference type="ARBA" id="ARBA00037922"/>
    </source>
</evidence>
<dbReference type="Pfam" id="PF01113">
    <property type="entry name" value="DapB_N"/>
    <property type="match status" value="1"/>
</dbReference>
<evidence type="ECO:0000256" key="8">
    <source>
        <dbReference type="ARBA" id="ARBA00023154"/>
    </source>
</evidence>
<dbReference type="Gene3D" id="3.40.50.720">
    <property type="entry name" value="NAD(P)-binding Rossmann-like Domain"/>
    <property type="match status" value="1"/>
</dbReference>
<evidence type="ECO:0000259" key="15">
    <source>
        <dbReference type="Pfam" id="PF05173"/>
    </source>
</evidence>
<dbReference type="InterPro" id="IPR036291">
    <property type="entry name" value="NAD(P)-bd_dom_sf"/>
</dbReference>
<feature type="active site" description="Proton donor/acceptor" evidence="13">
    <location>
        <position position="150"/>
    </location>
</feature>
<comment type="similarity">
    <text evidence="1 13">Belongs to the DapB family.</text>
</comment>
<feature type="binding site" evidence="13">
    <location>
        <begin position="117"/>
        <end position="120"/>
    </location>
    <ligand>
        <name>NAD(+)</name>
        <dbReference type="ChEBI" id="CHEBI:57540"/>
    </ligand>
</feature>
<keyword evidence="8 13" id="KW-0457">Lysine biosynthesis</keyword>
<dbReference type="GO" id="GO:0019877">
    <property type="term" value="P:diaminopimelate biosynthetic process"/>
    <property type="evidence" value="ECO:0007669"/>
    <property type="project" value="UniProtKB-UniRule"/>
</dbReference>
<evidence type="ECO:0000256" key="10">
    <source>
        <dbReference type="ARBA" id="ARBA00038983"/>
    </source>
</evidence>
<evidence type="ECO:0000256" key="3">
    <source>
        <dbReference type="ARBA" id="ARBA00022605"/>
    </source>
</evidence>
<comment type="function">
    <text evidence="13">Catalyzes the conversion of 4-hydroxy-tetrahydrodipicolinate (HTPA) to tetrahydrodipicolinate.</text>
</comment>
<comment type="caution">
    <text evidence="13">Lacks conserved residue(s) required for the propagation of feature annotation.</text>
</comment>
<dbReference type="AlphaFoldDB" id="A0AAP6MK51"/>
<dbReference type="GO" id="GO:0008839">
    <property type="term" value="F:4-hydroxy-tetrahydrodipicolinate reductase"/>
    <property type="evidence" value="ECO:0007669"/>
    <property type="project" value="UniProtKB-UniRule"/>
</dbReference>
<sequence length="266" mass="27893">MLNIAIVGASGRMGRSITALAAEAHDVRISGALVRPGSPAEGTRVLGVERVNYSSELSLALEDAHVVLDFSAPASGERVAAYCAEQGLPLLVGTTGLAPSQRAPLEAAAAKTAVLLAPNTSLGVNLLLELVRRTAAALGEEYDIEIFEAHHGQKVDAPSGTALRLGEEAAAGREQQLDSTAVYQRKGQTGHRRAGDIGFSVMRGGDIAGEHTVYFAGPGERLELTHRASSRDTFARGALNAARWLLGQRPGLYGMEHVLGVSRPTD</sequence>
<dbReference type="NCBIfam" id="TIGR00036">
    <property type="entry name" value="dapB"/>
    <property type="match status" value="1"/>
</dbReference>
<feature type="domain" description="Dihydrodipicolinate reductase N-terminal" evidence="14">
    <location>
        <begin position="3"/>
        <end position="119"/>
    </location>
</feature>
<dbReference type="InterPro" id="IPR022663">
    <property type="entry name" value="DapB_C"/>
</dbReference>
<dbReference type="InterPro" id="IPR000846">
    <property type="entry name" value="DapB_N"/>
</dbReference>
<feature type="active site" description="Proton donor" evidence="13">
    <location>
        <position position="154"/>
    </location>
</feature>
<evidence type="ECO:0000256" key="7">
    <source>
        <dbReference type="ARBA" id="ARBA00023027"/>
    </source>
</evidence>
<dbReference type="FunFam" id="3.30.360.10:FF:000004">
    <property type="entry name" value="4-hydroxy-tetrahydrodipicolinate reductase"/>
    <property type="match status" value="1"/>
</dbReference>
<protein>
    <recommendedName>
        <fullName evidence="10 13">4-hydroxy-tetrahydrodipicolinate reductase</fullName>
        <shortName evidence="13">HTPA reductase</shortName>
        <ecNumber evidence="10 13">1.17.1.8</ecNumber>
    </recommendedName>
</protein>
<feature type="binding site" evidence="13">
    <location>
        <begin position="8"/>
        <end position="13"/>
    </location>
    <ligand>
        <name>NAD(+)</name>
        <dbReference type="ChEBI" id="CHEBI:57540"/>
    </ligand>
</feature>
<evidence type="ECO:0000256" key="2">
    <source>
        <dbReference type="ARBA" id="ARBA00022490"/>
    </source>
</evidence>
<evidence type="ECO:0000313" key="16">
    <source>
        <dbReference type="EMBL" id="MEA5445829.1"/>
    </source>
</evidence>